<protein>
    <recommendedName>
        <fullName evidence="6">PRAME family member 8-like</fullName>
    </recommendedName>
</protein>
<dbReference type="FunFam" id="3.80.10.10:FF:000435">
    <property type="entry name" value="Uncharacterized protein"/>
    <property type="match status" value="1"/>
</dbReference>
<reference evidence="4 5" key="1">
    <citation type="submission" date="2020-12" db="EMBL/GenBank/DDBJ databases">
        <title>De novo assembly of Tibetan sheep genome.</title>
        <authorList>
            <person name="Li X."/>
        </authorList>
    </citation>
    <scope>NUCLEOTIDE SEQUENCE [LARGE SCALE GENOMIC DNA]</scope>
    <source>
        <tissue evidence="4">Heart</tissue>
    </source>
</reference>
<dbReference type="InterPro" id="IPR050694">
    <property type="entry name" value="LRRC14/PRAME"/>
</dbReference>
<gene>
    <name evidence="4" type="ORF">JEQ12_003873</name>
</gene>
<organism evidence="4 5">
    <name type="scientific">Ovis aries</name>
    <name type="common">Sheep</name>
    <dbReference type="NCBI Taxonomy" id="9940"/>
    <lineage>
        <taxon>Eukaryota</taxon>
        <taxon>Metazoa</taxon>
        <taxon>Chordata</taxon>
        <taxon>Craniata</taxon>
        <taxon>Vertebrata</taxon>
        <taxon>Euteleostomi</taxon>
        <taxon>Mammalia</taxon>
        <taxon>Eutheria</taxon>
        <taxon>Laurasiatheria</taxon>
        <taxon>Artiodactyla</taxon>
        <taxon>Ruminantia</taxon>
        <taxon>Pecora</taxon>
        <taxon>Bovidae</taxon>
        <taxon>Caprinae</taxon>
        <taxon>Ovis</taxon>
    </lineage>
</organism>
<sequence>MNVPTPPRLLDLARTSLLRDEDSVISALEFLPMELFPSLFVEAFQRRHIETLKAMVQAWPFVRLPLGALIDLPHVGPLQAVLEALDILLAQKVPSRRCKLRVLDLRDTDHKFWSMWSGANNRGGTSSGRAPVTEPSSITKQHLAPLRVFTELSLKKRTLNNFLTYLLQWVEQRKASIHLCCKKLKIFSMSMENIVKVLSLVQLDCIQEVQVNCTWHLSTLATFAPFLGRMSNLQRLVLFPIHVSAFRKHEQDHIVQITSQFLRLGHLRDLHLDSPSFLEGCLDQMLRCLKTTLHNLSITKCRLTESDLIHLSQCPNICQLKSLEMIGVTMTDFSPELLQVLLEKVSATIQELYLDQCGIMDSQFEAILPSLSRCSQLSSFSLCGNLLSMAVMEKMLRHTAGLSCLSQEWYPAPQESYSPQGVPLEGRLAHLRTQLLEILRDLGQPRIIRIFLSPCPHNGDANWRRALDEEEGPTNIHAKPRKKWPLLPEAFEGLSGDGGSPVGRAGPVPAYVLHEGEAQTEARVTGADALLALCSPLGPRTPAPGQRGGRGGGPALAPAEPLLPQQPPLPPEPAPHAHRLLANSMADQLE</sequence>
<feature type="region of interest" description="Disordered" evidence="3">
    <location>
        <begin position="537"/>
        <end position="590"/>
    </location>
</feature>
<proteinExistence type="predicted"/>
<dbReference type="InterPro" id="IPR032675">
    <property type="entry name" value="LRR_dom_sf"/>
</dbReference>
<evidence type="ECO:0000256" key="2">
    <source>
        <dbReference type="ARBA" id="ARBA00022737"/>
    </source>
</evidence>
<evidence type="ECO:0000256" key="3">
    <source>
        <dbReference type="SAM" id="MobiDB-lite"/>
    </source>
</evidence>
<dbReference type="PANTHER" id="PTHR14224:SF12">
    <property type="entry name" value="PRAME NUCLEAR RECEPTOR TRANSCRIPTIONAL REGULATOR"/>
    <property type="match status" value="1"/>
</dbReference>
<name>A0A836CYM7_SHEEP</name>
<evidence type="ECO:0000313" key="5">
    <source>
        <dbReference type="Proteomes" id="UP000664991"/>
    </source>
</evidence>
<keyword evidence="2" id="KW-0677">Repeat</keyword>
<evidence type="ECO:0000313" key="4">
    <source>
        <dbReference type="EMBL" id="KAG5202483.1"/>
    </source>
</evidence>
<evidence type="ECO:0000256" key="1">
    <source>
        <dbReference type="ARBA" id="ARBA00022614"/>
    </source>
</evidence>
<dbReference type="AlphaFoldDB" id="A0A836CYM7"/>
<comment type="caution">
    <text evidence="4">The sequence shown here is derived from an EMBL/GenBank/DDBJ whole genome shotgun (WGS) entry which is preliminary data.</text>
</comment>
<keyword evidence="1" id="KW-0433">Leucine-rich repeat</keyword>
<dbReference type="Gene3D" id="3.80.10.10">
    <property type="entry name" value="Ribonuclease Inhibitor"/>
    <property type="match status" value="1"/>
</dbReference>
<dbReference type="EMBL" id="JAEMGP010000012">
    <property type="protein sequence ID" value="KAG5202483.1"/>
    <property type="molecule type" value="Genomic_DNA"/>
</dbReference>
<dbReference type="PANTHER" id="PTHR14224">
    <property type="entry name" value="SIMILAR TO PREFERENTIALLY EXPRESSED ANTIGEN IN MELANOMA-LIKE 3"/>
    <property type="match status" value="1"/>
</dbReference>
<accession>A0A836CYM7</accession>
<evidence type="ECO:0008006" key="6">
    <source>
        <dbReference type="Google" id="ProtNLM"/>
    </source>
</evidence>
<dbReference type="SUPFAM" id="SSF52047">
    <property type="entry name" value="RNI-like"/>
    <property type="match status" value="1"/>
</dbReference>
<feature type="compositionally biased region" description="Pro residues" evidence="3">
    <location>
        <begin position="564"/>
        <end position="574"/>
    </location>
</feature>
<dbReference type="GO" id="GO:0005737">
    <property type="term" value="C:cytoplasm"/>
    <property type="evidence" value="ECO:0007669"/>
    <property type="project" value="TreeGrafter"/>
</dbReference>
<dbReference type="Proteomes" id="UP000664991">
    <property type="component" value="Unassembled WGS sequence"/>
</dbReference>